<dbReference type="SUPFAM" id="SSF53850">
    <property type="entry name" value="Periplasmic binding protein-like II"/>
    <property type="match status" value="1"/>
</dbReference>
<dbReference type="Gene3D" id="3.40.190.10">
    <property type="entry name" value="Periplasmic binding protein-like II"/>
    <property type="match status" value="1"/>
</dbReference>
<dbReference type="Proteomes" id="UP000179243">
    <property type="component" value="Unassembled WGS sequence"/>
</dbReference>
<reference evidence="1 2" key="1">
    <citation type="journal article" date="2016" name="Nat. Commun.">
        <title>Thousands of microbial genomes shed light on interconnected biogeochemical processes in an aquifer system.</title>
        <authorList>
            <person name="Anantharaman K."/>
            <person name="Brown C.T."/>
            <person name="Hug L.A."/>
            <person name="Sharon I."/>
            <person name="Castelle C.J."/>
            <person name="Probst A.J."/>
            <person name="Thomas B.C."/>
            <person name="Singh A."/>
            <person name="Wilkins M.J."/>
            <person name="Karaoz U."/>
            <person name="Brodie E.L."/>
            <person name="Williams K.H."/>
            <person name="Hubbard S.S."/>
            <person name="Banfield J.F."/>
        </authorList>
    </citation>
    <scope>NUCLEOTIDE SEQUENCE [LARGE SCALE GENOMIC DNA]</scope>
</reference>
<accession>A0A1F7FFQ0</accession>
<gene>
    <name evidence="1" type="ORF">A2519_05395</name>
</gene>
<dbReference type="EMBL" id="MFYX01000055">
    <property type="protein sequence ID" value="OGK05524.1"/>
    <property type="molecule type" value="Genomic_DNA"/>
</dbReference>
<comment type="caution">
    <text evidence="1">The sequence shown here is derived from an EMBL/GenBank/DDBJ whole genome shotgun (WGS) entry which is preliminary data.</text>
</comment>
<dbReference type="Pfam" id="PF13416">
    <property type="entry name" value="SBP_bac_8"/>
    <property type="match status" value="1"/>
</dbReference>
<name>A0A1F7FFQ0_UNCRA</name>
<proteinExistence type="predicted"/>
<evidence type="ECO:0000313" key="2">
    <source>
        <dbReference type="Proteomes" id="UP000179243"/>
    </source>
</evidence>
<dbReference type="InterPro" id="IPR006059">
    <property type="entry name" value="SBP"/>
</dbReference>
<dbReference type="AlphaFoldDB" id="A0A1F7FFQ0"/>
<sequence>MAFAGCAAPRKCTMLIHMMPSQEKFFKDSIIVPFEKKYRCEINVGSYAELDGIEAEMANYPGKAILIKTPFEQTKRLAEKGLMMSIDSAVGPKGMVSVRDRFFLLQLASFDGKLYYFPRKFETRILVYLKSRVADAVENWHNMRARIDSTLKIQNGFGIPSGYMLEPNPGEWDYYDIFVAGYYWAHRDSGSVTPKVAHRGKRYSGTFQRLIDRAYQLGGTRENIVTMNGEQVIDLFEWEAVYTRENIYNRNMWDKGWSGADVWEGFRSGEVYLSFMTQLDCFSLHGNYTKEQPGYIENPDDFGYALMPEGVSFRLDENGKYLRKGSRAICTGGWWWGIPRDTPYPDLSVALANWVLNTDNQVEECERFGMIPVAKELLGDLGLLFGKNWISDIYEVSLQQLIANQYTTAPLTGTFKELETIYLDALNEIAAQGNWGPGDSISREYIRNIIELKYAKKAQQLAQ</sequence>
<evidence type="ECO:0008006" key="3">
    <source>
        <dbReference type="Google" id="ProtNLM"/>
    </source>
</evidence>
<protein>
    <recommendedName>
        <fullName evidence="3">ABC transporter substrate-binding protein</fullName>
    </recommendedName>
</protein>
<organism evidence="1 2">
    <name type="scientific">Candidatus Raymondbacteria bacterium RIFOXYD12_FULL_49_13</name>
    <dbReference type="NCBI Taxonomy" id="1817890"/>
    <lineage>
        <taxon>Bacteria</taxon>
        <taxon>Raymondiibacteriota</taxon>
    </lineage>
</organism>
<evidence type="ECO:0000313" key="1">
    <source>
        <dbReference type="EMBL" id="OGK05524.1"/>
    </source>
</evidence>